<dbReference type="EMBL" id="AHZU02001185">
    <property type="protein sequence ID" value="KFG35207.1"/>
    <property type="molecule type" value="Genomic_DNA"/>
</dbReference>
<dbReference type="PANTHER" id="PTHR11581">
    <property type="entry name" value="30S/40S RIBOSOMAL PROTEIN S4"/>
    <property type="match status" value="1"/>
</dbReference>
<reference evidence="9 10" key="1">
    <citation type="submission" date="2014-02" db="EMBL/GenBank/DDBJ databases">
        <authorList>
            <person name="Sibley D."/>
            <person name="Venepally P."/>
            <person name="Karamycheva S."/>
            <person name="Hadjithomas M."/>
            <person name="Khan A."/>
            <person name="Brunk B."/>
            <person name="Roos D."/>
            <person name="Caler E."/>
            <person name="Lorenzi H."/>
        </authorList>
    </citation>
    <scope>NUCLEOTIDE SEQUENCE [LARGE SCALE GENOMIC DNA]</scope>
    <source>
        <strain evidence="9 10">GAB2-2007-GAL-DOM2</strain>
    </source>
</reference>
<dbReference type="GO" id="GO:0022627">
    <property type="term" value="C:cytosolic small ribosomal subunit"/>
    <property type="evidence" value="ECO:0007669"/>
    <property type="project" value="TreeGrafter"/>
</dbReference>
<evidence type="ECO:0000256" key="7">
    <source>
        <dbReference type="SAM" id="Phobius"/>
    </source>
</evidence>
<dbReference type="FunFam" id="2.30.30.30:FF:000005">
    <property type="entry name" value="40S ribosomal protein S4"/>
    <property type="match status" value="1"/>
</dbReference>
<evidence type="ECO:0000256" key="2">
    <source>
        <dbReference type="ARBA" id="ARBA00022730"/>
    </source>
</evidence>
<keyword evidence="3 6" id="KW-0694">RNA-binding</keyword>
<gene>
    <name evidence="9" type="ORF">TGDOM2_207440</name>
</gene>
<feature type="domain" description="KOW" evidence="8">
    <location>
        <begin position="223"/>
        <end position="250"/>
    </location>
</feature>
<dbReference type="Pfam" id="PF16121">
    <property type="entry name" value="40S_S4_C"/>
    <property type="match status" value="1"/>
</dbReference>
<dbReference type="InterPro" id="IPR018199">
    <property type="entry name" value="Ribosomal_eS4_N_CS"/>
</dbReference>
<dbReference type="Pfam" id="PF00467">
    <property type="entry name" value="KOW"/>
    <property type="match status" value="1"/>
</dbReference>
<sequence>MYTPDGARVCTCGSTPEFVDSPALLPFLLARSLLSFFLRAGFALVFLLKMARGPRKHLKRIAAPHHWMLDKLTGHYAPRPSPGPHKLRESVPLVVLLRNRLRYALTYREVMMIVMQRLIKVDNKVRTDQCYPAGFMDVISIEKTKENFRMLFDTKGRFVPHPIREEEASYKLCRVKKVVVGPKGVPALITHDGRTMRYPHPSIKAHDCIRLDLNTGKIVDTLKFEAGNMAMVTGGHNVGRVGVIVHRERHLGGFDIIHLRDAKNNEFATRISNVFVIGKGEKAWISLPKEKGIRLSIMENRQVLLKKQQMNN</sequence>
<dbReference type="Pfam" id="PF08071">
    <property type="entry name" value="RS4NT"/>
    <property type="match status" value="1"/>
</dbReference>
<dbReference type="InterPro" id="IPR013845">
    <property type="entry name" value="Ribosomal_eS4_central_region"/>
</dbReference>
<name>A0A086JST9_TOXGO</name>
<dbReference type="CDD" id="cd00165">
    <property type="entry name" value="S4"/>
    <property type="match status" value="1"/>
</dbReference>
<dbReference type="Proteomes" id="UP000028837">
    <property type="component" value="Unassembled WGS sequence"/>
</dbReference>
<evidence type="ECO:0000259" key="8">
    <source>
        <dbReference type="SMART" id="SM00739"/>
    </source>
</evidence>
<dbReference type="PROSITE" id="PS00528">
    <property type="entry name" value="RIBOSOMAL_S4E"/>
    <property type="match status" value="1"/>
</dbReference>
<dbReference type="InterPro" id="IPR013843">
    <property type="entry name" value="Ribosomal_eS4_N"/>
</dbReference>
<dbReference type="VEuPathDB" id="ToxoDB:TGDOM2_207440"/>
<dbReference type="InterPro" id="IPR041982">
    <property type="entry name" value="Ribosomal_eS4_KOW"/>
</dbReference>
<dbReference type="HAMAP" id="MF_00485">
    <property type="entry name" value="Ribosomal_eS4"/>
    <property type="match status" value="1"/>
</dbReference>
<accession>A0A086JST9</accession>
<dbReference type="Pfam" id="PF00900">
    <property type="entry name" value="Ribosomal_S4e"/>
    <property type="match status" value="1"/>
</dbReference>
<dbReference type="FunFam" id="3.10.290.10:FF:000002">
    <property type="entry name" value="40S ribosomal protein S4"/>
    <property type="match status" value="1"/>
</dbReference>
<keyword evidence="7" id="KW-1133">Transmembrane helix</keyword>
<comment type="caution">
    <text evidence="9">The sequence shown here is derived from an EMBL/GenBank/DDBJ whole genome shotgun (WGS) entry which is preliminary data.</text>
</comment>
<feature type="transmembrane region" description="Helical" evidence="7">
    <location>
        <begin position="23"/>
        <end position="48"/>
    </location>
</feature>
<dbReference type="Gene3D" id="2.30.30.30">
    <property type="match status" value="1"/>
</dbReference>
<dbReference type="PROSITE" id="PS50889">
    <property type="entry name" value="S4"/>
    <property type="match status" value="1"/>
</dbReference>
<dbReference type="InterPro" id="IPR032277">
    <property type="entry name" value="Ribosomal_eS4_C"/>
</dbReference>
<dbReference type="GO" id="GO:0003735">
    <property type="term" value="F:structural constituent of ribosome"/>
    <property type="evidence" value="ECO:0007669"/>
    <property type="project" value="InterPro"/>
</dbReference>
<dbReference type="InterPro" id="IPR038237">
    <property type="entry name" value="Ribosomal_eS4_central_sf"/>
</dbReference>
<keyword evidence="7" id="KW-0812">Transmembrane</keyword>
<protein>
    <submittedName>
        <fullName evidence="9">Ribosomal protein RPS4</fullName>
    </submittedName>
</protein>
<evidence type="ECO:0000256" key="5">
    <source>
        <dbReference type="ARBA" id="ARBA00023274"/>
    </source>
</evidence>
<dbReference type="OrthoDB" id="1109245at2759"/>
<evidence type="ECO:0000256" key="1">
    <source>
        <dbReference type="ARBA" id="ARBA00007500"/>
    </source>
</evidence>
<organism evidence="9 10">
    <name type="scientific">Toxoplasma gondii GAB2-2007-GAL-DOM2</name>
    <dbReference type="NCBI Taxonomy" id="1130820"/>
    <lineage>
        <taxon>Eukaryota</taxon>
        <taxon>Sar</taxon>
        <taxon>Alveolata</taxon>
        <taxon>Apicomplexa</taxon>
        <taxon>Conoidasida</taxon>
        <taxon>Coccidia</taxon>
        <taxon>Eucoccidiorida</taxon>
        <taxon>Eimeriorina</taxon>
        <taxon>Sarcocystidae</taxon>
        <taxon>Toxoplasma</taxon>
    </lineage>
</organism>
<dbReference type="InterPro" id="IPR014722">
    <property type="entry name" value="Rib_uL2_dom2"/>
</dbReference>
<dbReference type="CDD" id="cd06087">
    <property type="entry name" value="KOW_RPS4"/>
    <property type="match status" value="1"/>
</dbReference>
<dbReference type="SMART" id="SM00739">
    <property type="entry name" value="KOW"/>
    <property type="match status" value="1"/>
</dbReference>
<evidence type="ECO:0000313" key="9">
    <source>
        <dbReference type="EMBL" id="KFG35207.1"/>
    </source>
</evidence>
<dbReference type="FunFam" id="2.40.50.740:FF:000001">
    <property type="entry name" value="40S ribosomal protein S4"/>
    <property type="match status" value="1"/>
</dbReference>
<dbReference type="Gene3D" id="3.10.290.10">
    <property type="entry name" value="RNA-binding S4 domain"/>
    <property type="match status" value="1"/>
</dbReference>
<dbReference type="InterPro" id="IPR000876">
    <property type="entry name" value="Ribosomal_eS4"/>
</dbReference>
<dbReference type="GO" id="GO:0019843">
    <property type="term" value="F:rRNA binding"/>
    <property type="evidence" value="ECO:0007669"/>
    <property type="project" value="UniProtKB-KW"/>
</dbReference>
<dbReference type="GO" id="GO:0006412">
    <property type="term" value="P:translation"/>
    <property type="evidence" value="ECO:0007669"/>
    <property type="project" value="InterPro"/>
</dbReference>
<dbReference type="Gene3D" id="2.40.50.740">
    <property type="match status" value="1"/>
</dbReference>
<dbReference type="InterPro" id="IPR005824">
    <property type="entry name" value="KOW"/>
</dbReference>
<evidence type="ECO:0000313" key="10">
    <source>
        <dbReference type="Proteomes" id="UP000028837"/>
    </source>
</evidence>
<dbReference type="PANTHER" id="PTHR11581:SF0">
    <property type="entry name" value="SMALL RIBOSOMAL SUBUNIT PROTEIN ES4"/>
    <property type="match status" value="1"/>
</dbReference>
<proteinExistence type="inferred from homology"/>
<evidence type="ECO:0000256" key="4">
    <source>
        <dbReference type="ARBA" id="ARBA00022980"/>
    </source>
</evidence>
<dbReference type="AlphaFoldDB" id="A0A086JST9"/>
<comment type="similarity">
    <text evidence="1">Belongs to the eukaryotic ribosomal protein eS4 family.</text>
</comment>
<evidence type="ECO:0000256" key="3">
    <source>
        <dbReference type="ARBA" id="ARBA00022884"/>
    </source>
</evidence>
<dbReference type="InterPro" id="IPR036986">
    <property type="entry name" value="S4_RNA-bd_sf"/>
</dbReference>
<keyword evidence="2 6" id="KW-0699">rRNA-binding</keyword>
<keyword evidence="7" id="KW-0472">Membrane</keyword>
<keyword evidence="4 9" id="KW-0689">Ribosomal protein</keyword>
<evidence type="ECO:0000256" key="6">
    <source>
        <dbReference type="PROSITE-ProRule" id="PRU00182"/>
    </source>
</evidence>
<keyword evidence="5" id="KW-0687">Ribonucleoprotein</keyword>